<gene>
    <name evidence="2" type="ORF">ET445_05255</name>
</gene>
<reference evidence="2 3" key="1">
    <citation type="submission" date="2019-01" db="EMBL/GenBank/DDBJ databases">
        <title>Genome sequencing of strain FW100M-8.</title>
        <authorList>
            <person name="Heo J."/>
            <person name="Kim S.-J."/>
            <person name="Kim J.-S."/>
            <person name="Hong S.-B."/>
            <person name="Kwon S.-W."/>
        </authorList>
    </citation>
    <scope>NUCLEOTIDE SEQUENCE [LARGE SCALE GENOMIC DNA]</scope>
    <source>
        <strain evidence="2 3">FW100M-8</strain>
    </source>
</reference>
<dbReference type="AlphaFoldDB" id="A0A4P6F9J8"/>
<evidence type="ECO:0000256" key="1">
    <source>
        <dbReference type="SAM" id="Phobius"/>
    </source>
</evidence>
<organism evidence="2 3">
    <name type="scientific">Agromyces protaetiae</name>
    <dbReference type="NCBI Taxonomy" id="2509455"/>
    <lineage>
        <taxon>Bacteria</taxon>
        <taxon>Bacillati</taxon>
        <taxon>Actinomycetota</taxon>
        <taxon>Actinomycetes</taxon>
        <taxon>Micrococcales</taxon>
        <taxon>Microbacteriaceae</taxon>
        <taxon>Agromyces</taxon>
    </lineage>
</organism>
<evidence type="ECO:0000313" key="3">
    <source>
        <dbReference type="Proteomes" id="UP000291259"/>
    </source>
</evidence>
<keyword evidence="1" id="KW-1133">Transmembrane helix</keyword>
<name>A0A4P6F9J8_9MICO</name>
<dbReference type="RefSeq" id="WP_129189481.1">
    <property type="nucleotide sequence ID" value="NZ_CP035491.1"/>
</dbReference>
<keyword evidence="1" id="KW-0472">Membrane</keyword>
<keyword evidence="1" id="KW-0812">Transmembrane</keyword>
<accession>A0A4P6F9J8</accession>
<feature type="transmembrane region" description="Helical" evidence="1">
    <location>
        <begin position="36"/>
        <end position="58"/>
    </location>
</feature>
<sequence length="66" mass="6833">MNSVLIVLGVVLLGAGAIWTLQGIGVLPGSVMSGVAFWAIVGPIVAVVGLALLLWGVVRLRRKARQ</sequence>
<evidence type="ECO:0000313" key="2">
    <source>
        <dbReference type="EMBL" id="QAY72840.1"/>
    </source>
</evidence>
<proteinExistence type="predicted"/>
<keyword evidence="3" id="KW-1185">Reference proteome</keyword>
<protein>
    <submittedName>
        <fullName evidence="2">Uncharacterized protein</fullName>
    </submittedName>
</protein>
<dbReference type="EMBL" id="CP035491">
    <property type="protein sequence ID" value="QAY72840.1"/>
    <property type="molecule type" value="Genomic_DNA"/>
</dbReference>
<dbReference type="KEGG" id="agf:ET445_05255"/>
<dbReference type="Proteomes" id="UP000291259">
    <property type="component" value="Chromosome"/>
</dbReference>